<dbReference type="GO" id="GO:0005829">
    <property type="term" value="C:cytosol"/>
    <property type="evidence" value="ECO:0007669"/>
    <property type="project" value="TreeGrafter"/>
</dbReference>
<dbReference type="eggNOG" id="COG0518">
    <property type="taxonomic scope" value="Bacteria"/>
</dbReference>
<keyword evidence="2" id="KW-0315">Glutamine amidotransferase</keyword>
<dbReference type="PANTHER" id="PTHR42695:SF5">
    <property type="entry name" value="GLUTAMINE AMIDOTRANSFERASE YLR126C-RELATED"/>
    <property type="match status" value="1"/>
</dbReference>
<feature type="domain" description="Glutamine amidotransferase" evidence="1">
    <location>
        <begin position="33"/>
        <end position="188"/>
    </location>
</feature>
<evidence type="ECO:0000259" key="1">
    <source>
        <dbReference type="Pfam" id="PF00117"/>
    </source>
</evidence>
<dbReference type="InterPro" id="IPR044992">
    <property type="entry name" value="ChyE-like"/>
</dbReference>
<dbReference type="Pfam" id="PF00117">
    <property type="entry name" value="GATase"/>
    <property type="match status" value="1"/>
</dbReference>
<dbReference type="InterPro" id="IPR017926">
    <property type="entry name" value="GATASE"/>
</dbReference>
<dbReference type="CDD" id="cd01741">
    <property type="entry name" value="GATase1_1"/>
    <property type="match status" value="1"/>
</dbReference>
<dbReference type="OrthoDB" id="9794816at2"/>
<protein>
    <submittedName>
        <fullName evidence="2">Putative glutamine amidotransferase class I</fullName>
    </submittedName>
</protein>
<dbReference type="PATRIC" id="fig|1162668.3.peg.1221"/>
<dbReference type="STRING" id="1162668.LFE_1050"/>
<evidence type="ECO:0000313" key="3">
    <source>
        <dbReference type="Proteomes" id="UP000007382"/>
    </source>
</evidence>
<dbReference type="PANTHER" id="PTHR42695">
    <property type="entry name" value="GLUTAMINE AMIDOTRANSFERASE YLR126C-RELATED"/>
    <property type="match status" value="1"/>
</dbReference>
<dbReference type="AlphaFoldDB" id="I0INA4"/>
<dbReference type="Gene3D" id="3.40.50.880">
    <property type="match status" value="1"/>
</dbReference>
<dbReference type="KEGG" id="lfc:LFE_1050"/>
<dbReference type="SUPFAM" id="SSF52317">
    <property type="entry name" value="Class I glutamine amidotransferase-like"/>
    <property type="match status" value="1"/>
</dbReference>
<reference evidence="2 3" key="1">
    <citation type="journal article" date="2012" name="J. Bacteriol.">
        <title>Complete Genome Sequence of Leptospirillum ferrooxidans Strain C2-3, Isolated from a Fresh Volcanic Ash Deposit on the Island of Miyake, Japan.</title>
        <authorList>
            <person name="Fujimura R."/>
            <person name="Sato Y."/>
            <person name="Nishizawa T."/>
            <person name="Oshima K."/>
            <person name="Kim S.-W."/>
            <person name="Hattori M."/>
            <person name="Kamijo T."/>
            <person name="Ohta H."/>
        </authorList>
    </citation>
    <scope>NUCLEOTIDE SEQUENCE [LARGE SCALE GENOMIC DNA]</scope>
    <source>
        <strain evidence="2 3">C2-3</strain>
    </source>
</reference>
<sequence length="240" mass="26040">MTKDRKAVLIRHVAFEGPGILSPILASMGFSQRIVDASDGALSREDPGDLLVVLGGPIGAYDDRDYPFLLDEMKLIEQSFKKEIPFIGICLGSQLAARVLGARVYPGKSKEIGWGEVSLSSEGFQSPLGCEGGIHGVKVLHWHGDTFDLPAGASRLAETNVTPNQAFSVGNNLLALQFHLEATATDLEKWFVGHSFEISKTERVSVGDLRRQTALYAKTCEKAGEAVFRSFLSRAGFGER</sequence>
<dbReference type="GO" id="GO:0016740">
    <property type="term" value="F:transferase activity"/>
    <property type="evidence" value="ECO:0007669"/>
    <property type="project" value="UniProtKB-KW"/>
</dbReference>
<dbReference type="InterPro" id="IPR029062">
    <property type="entry name" value="Class_I_gatase-like"/>
</dbReference>
<proteinExistence type="predicted"/>
<dbReference type="EMBL" id="AP012342">
    <property type="protein sequence ID" value="BAM06753.1"/>
    <property type="molecule type" value="Genomic_DNA"/>
</dbReference>
<accession>I0INA4</accession>
<dbReference type="Proteomes" id="UP000007382">
    <property type="component" value="Chromosome"/>
</dbReference>
<organism evidence="2 3">
    <name type="scientific">Leptospirillum ferrooxidans (strain C2-3)</name>
    <dbReference type="NCBI Taxonomy" id="1162668"/>
    <lineage>
        <taxon>Bacteria</taxon>
        <taxon>Pseudomonadati</taxon>
        <taxon>Nitrospirota</taxon>
        <taxon>Nitrospiria</taxon>
        <taxon>Nitrospirales</taxon>
        <taxon>Nitrospiraceae</taxon>
        <taxon>Leptospirillum</taxon>
    </lineage>
</organism>
<keyword evidence="2" id="KW-0808">Transferase</keyword>
<reference evidence="3" key="2">
    <citation type="submission" date="2012-03" db="EMBL/GenBank/DDBJ databases">
        <title>The complete genome sequence of the pioneer microbe on fresh volcanic deposit, Leptospirillum ferrooxidans strain C2-3.</title>
        <authorList>
            <person name="Fujimura R."/>
            <person name="Sato Y."/>
            <person name="Nishizawa T."/>
            <person name="Nanba K."/>
            <person name="Oshima K."/>
            <person name="Hattori M."/>
            <person name="Kamijo T."/>
            <person name="Ohta H."/>
        </authorList>
    </citation>
    <scope>NUCLEOTIDE SEQUENCE [LARGE SCALE GENOMIC DNA]</scope>
    <source>
        <strain evidence="3">C2-3</strain>
    </source>
</reference>
<dbReference type="HOGENOM" id="CLU_054974_3_1_0"/>
<dbReference type="PROSITE" id="PS51273">
    <property type="entry name" value="GATASE_TYPE_1"/>
    <property type="match status" value="1"/>
</dbReference>
<evidence type="ECO:0000313" key="2">
    <source>
        <dbReference type="EMBL" id="BAM06753.1"/>
    </source>
</evidence>
<dbReference type="RefSeq" id="WP_014449243.1">
    <property type="nucleotide sequence ID" value="NC_017094.1"/>
</dbReference>
<name>I0INA4_LEPFC</name>
<keyword evidence="3" id="KW-1185">Reference proteome</keyword>
<gene>
    <name evidence="2" type="ordered locus">LFE_1050</name>
</gene>
<dbReference type="NCBIfam" id="NF005458">
    <property type="entry name" value="PRK07053.1"/>
    <property type="match status" value="1"/>
</dbReference>